<evidence type="ECO:0000256" key="1">
    <source>
        <dbReference type="SAM" id="MobiDB-lite"/>
    </source>
</evidence>
<dbReference type="Proteomes" id="UP000703269">
    <property type="component" value="Unassembled WGS sequence"/>
</dbReference>
<feature type="compositionally biased region" description="Low complexity" evidence="1">
    <location>
        <begin position="170"/>
        <end position="201"/>
    </location>
</feature>
<accession>A0A9P3G1I3</accession>
<keyword evidence="3" id="KW-1185">Reference proteome</keyword>
<feature type="compositionally biased region" description="Polar residues" evidence="1">
    <location>
        <begin position="441"/>
        <end position="458"/>
    </location>
</feature>
<proteinExistence type="predicted"/>
<feature type="compositionally biased region" description="Low complexity" evidence="1">
    <location>
        <begin position="273"/>
        <end position="296"/>
    </location>
</feature>
<name>A0A9P3G1I3_9APHY</name>
<dbReference type="AlphaFoldDB" id="A0A9P3G1I3"/>
<evidence type="ECO:0000313" key="3">
    <source>
        <dbReference type="Proteomes" id="UP000703269"/>
    </source>
</evidence>
<sequence>MQARRTAGQPLNYFQQSPVRGQLEPSDGHARTGWRYLQCTDTPNELRVLLPPRTALVYNYLLKAEGLELAKDKEAAWDRIIQIRHLKDRMIRKCSRLAKDSSSYDKNTGRVMMFTVHAPPDFRLKEMERWFRDQGSDFVKQVSAPSSSAPFTCSKCGPGDAEHAPHRRAAPQPAGAVTSTRTLTRSNTTSTRPTTPTRSRSMSQSKPRSRSAGVESARAQGRASGKASQATRAPERVPKHPSNSSSDTAVEQGPDPVLKPSKRKDAVVQQPTPSNSRSPSASRSASPPAVRPSRVPEVVREPATPPPVTPPSHTPPAVTPQRSEEDLRSQVSARSAASARSLPLRAAIQSPEPLPIPYRPRGRTFYPEPETSDEDEDDEDSEDDEDEDEDEEENEGPREVPDAPQPQAPLQAAADLEIPRTSSPDSTLIDVQASDVDAPPQAQNEPPSTGQPLDTIQEQPEVAEPSQRPLVRRRSSLKKRDSMSKLSAASNSKSVTWAMDRDWTEQMSKFVKSTNEAEVSAYELGELRAQYQEEIAMMRIVCHDALVAAEHLGVDTDALQREAGALADQEQKVIAITDHMEQKEASYREKVLGVLEDTRRVVALCDKKRDQQDAF</sequence>
<feature type="region of interest" description="Disordered" evidence="1">
    <location>
        <begin position="141"/>
        <end position="493"/>
    </location>
</feature>
<dbReference type="OrthoDB" id="3258282at2759"/>
<feature type="compositionally biased region" description="Polar residues" evidence="1">
    <location>
        <begin position="484"/>
        <end position="493"/>
    </location>
</feature>
<feature type="compositionally biased region" description="Acidic residues" evidence="1">
    <location>
        <begin position="370"/>
        <end position="394"/>
    </location>
</feature>
<comment type="caution">
    <text evidence="2">The sequence shown here is derived from an EMBL/GenBank/DDBJ whole genome shotgun (WGS) entry which is preliminary data.</text>
</comment>
<organism evidence="2 3">
    <name type="scientific">Phanerochaete sordida</name>
    <dbReference type="NCBI Taxonomy" id="48140"/>
    <lineage>
        <taxon>Eukaryota</taxon>
        <taxon>Fungi</taxon>
        <taxon>Dikarya</taxon>
        <taxon>Basidiomycota</taxon>
        <taxon>Agaricomycotina</taxon>
        <taxon>Agaricomycetes</taxon>
        <taxon>Polyporales</taxon>
        <taxon>Phanerochaetaceae</taxon>
        <taxon>Phanerochaete</taxon>
    </lineage>
</organism>
<protein>
    <submittedName>
        <fullName evidence="2">Uncharacterized protein</fullName>
    </submittedName>
</protein>
<feature type="region of interest" description="Disordered" evidence="1">
    <location>
        <begin position="1"/>
        <end position="27"/>
    </location>
</feature>
<feature type="compositionally biased region" description="Pro residues" evidence="1">
    <location>
        <begin position="303"/>
        <end position="318"/>
    </location>
</feature>
<dbReference type="EMBL" id="BPQB01000003">
    <property type="protein sequence ID" value="GJE86159.1"/>
    <property type="molecule type" value="Genomic_DNA"/>
</dbReference>
<feature type="compositionally biased region" description="Low complexity" evidence="1">
    <location>
        <begin position="329"/>
        <end position="347"/>
    </location>
</feature>
<gene>
    <name evidence="2" type="ORF">PsYK624_022390</name>
</gene>
<evidence type="ECO:0000313" key="2">
    <source>
        <dbReference type="EMBL" id="GJE86159.1"/>
    </source>
</evidence>
<reference evidence="2 3" key="1">
    <citation type="submission" date="2021-08" db="EMBL/GenBank/DDBJ databases">
        <title>Draft Genome Sequence of Phanerochaete sordida strain YK-624.</title>
        <authorList>
            <person name="Mori T."/>
            <person name="Dohra H."/>
            <person name="Suzuki T."/>
            <person name="Kawagishi H."/>
            <person name="Hirai H."/>
        </authorList>
    </citation>
    <scope>NUCLEOTIDE SEQUENCE [LARGE SCALE GENOMIC DNA]</scope>
    <source>
        <strain evidence="2 3">YK-624</strain>
    </source>
</reference>